<dbReference type="PRINTS" id="PR00987">
    <property type="entry name" value="TRNASYNTHGLU"/>
</dbReference>
<evidence type="ECO:0000256" key="5">
    <source>
        <dbReference type="ARBA" id="ARBA00022741"/>
    </source>
</evidence>
<organism evidence="15 16">
    <name type="scientific">Candidatus Nitrosocosmicus franklandianus</name>
    <dbReference type="NCBI Taxonomy" id="1798806"/>
    <lineage>
        <taxon>Archaea</taxon>
        <taxon>Nitrososphaerota</taxon>
        <taxon>Nitrososphaeria</taxon>
        <taxon>Nitrososphaerales</taxon>
        <taxon>Nitrososphaeraceae</taxon>
        <taxon>Candidatus Nitrosocosmicus</taxon>
    </lineage>
</organism>
<dbReference type="HAMAP" id="MF_02076">
    <property type="entry name" value="Glu_tRNA_synth_type2"/>
    <property type="match status" value="1"/>
</dbReference>
<dbReference type="GO" id="GO:0043604">
    <property type="term" value="P:amide biosynthetic process"/>
    <property type="evidence" value="ECO:0007669"/>
    <property type="project" value="TreeGrafter"/>
</dbReference>
<name>A0A484IEJ9_9ARCH</name>
<dbReference type="PANTHER" id="PTHR43097">
    <property type="entry name" value="GLUTAMINE-TRNA LIGASE"/>
    <property type="match status" value="1"/>
</dbReference>
<dbReference type="PROSITE" id="PS00178">
    <property type="entry name" value="AA_TRNA_LIGASE_I"/>
    <property type="match status" value="1"/>
</dbReference>
<proteinExistence type="inferred from homology"/>
<dbReference type="GO" id="GO:0032991">
    <property type="term" value="C:protein-containing complex"/>
    <property type="evidence" value="ECO:0007669"/>
    <property type="project" value="UniProtKB-ARBA"/>
</dbReference>
<dbReference type="InterPro" id="IPR050132">
    <property type="entry name" value="Gln/Glu-tRNA_Ligase"/>
</dbReference>
<feature type="compositionally biased region" description="Basic and acidic residues" evidence="11">
    <location>
        <begin position="92"/>
        <end position="108"/>
    </location>
</feature>
<dbReference type="NCBIfam" id="TIGR00463">
    <property type="entry name" value="gltX_arch"/>
    <property type="match status" value="1"/>
</dbReference>
<dbReference type="InterPro" id="IPR004526">
    <property type="entry name" value="Glu-tRNA-synth_arc/euk"/>
</dbReference>
<dbReference type="InterPro" id="IPR014729">
    <property type="entry name" value="Rossmann-like_a/b/a_fold"/>
</dbReference>
<dbReference type="Gene3D" id="3.40.50.620">
    <property type="entry name" value="HUPs"/>
    <property type="match status" value="1"/>
</dbReference>
<evidence type="ECO:0000256" key="6">
    <source>
        <dbReference type="ARBA" id="ARBA00022840"/>
    </source>
</evidence>
<keyword evidence="7 10" id="KW-0648">Protein biosynthesis</keyword>
<evidence type="ECO:0000259" key="13">
    <source>
        <dbReference type="Pfam" id="PF03950"/>
    </source>
</evidence>
<comment type="function">
    <text evidence="10">Catalyzes the attachment of glutamate to tRNA(Glu) in a two-step reaction: glutamate is first activated by ATP to form Glu-AMP and then transferred to the acceptor end of tRNA(Glu).</text>
</comment>
<accession>A0A484IEJ9</accession>
<sequence length="637" mass="72804">MISDEKFVNTIKLIALKNAIEFDNKIKLDVVISKAFSLSRFLVKGNDNLKNYIPDIKEIVSELETLSLKDKKGLYSELLSKQNDYLIDTKKGDSKDLRSEQKRDENDGNKILTASISGDSKSKEQQVGFELPELPEAVKGKVVTRFPPEPNGYPHIGHAKAAIIDEEYAKKYEGKLILRYDDTNPLKEKIEYYDAIKEGLDWLGVRPHIIKNTSDDIEKLYEYAKKLIQKNFAYVCTCSPEIIKKNRLNAIKCNCTLNTVDENLEYFNQMIAGNDSSDIGNKNSRGYSGSAVLRYRGNMSSLNTAMRDPTLFRMIKGGNHPKVGSKYSLWPTYDFAAPIEDSLDGVTHAMRTKEYELRNELYYSILDNLDLPKPKLLEFSRLELEGIPVSKRKITPLIEQGIIQRWDDPRLPTLMGLRRRGIMPQAIRKFVMSLGITLAETKPSIEILEAFNRKLIDPISPRLFFVKNPVKLCIDSLDLKTIEIKNHPTVDMGRRKVEVGNIIYISNDDAIRIKTGDTLRLMDLCNIEISSIENSIDKQVDDNTTSTAIIYALNKGNEVSHRIPKIQWISEKDFIEYRILRPLPLYKGETYNENNLHIDRGYAESFVSNLTPGTSLQFVRYGFCRVDDKTTAIFTHR</sequence>
<dbReference type="AlphaFoldDB" id="A0A484IEJ9"/>
<dbReference type="Pfam" id="PF00749">
    <property type="entry name" value="tRNA-synt_1c"/>
    <property type="match status" value="1"/>
</dbReference>
<dbReference type="Pfam" id="PF20974">
    <property type="entry name" value="tRNA-synt_1c_C2"/>
    <property type="match status" value="1"/>
</dbReference>
<evidence type="ECO:0000256" key="11">
    <source>
        <dbReference type="SAM" id="MobiDB-lite"/>
    </source>
</evidence>
<evidence type="ECO:0000256" key="1">
    <source>
        <dbReference type="ARBA" id="ARBA00004496"/>
    </source>
</evidence>
<dbReference type="InterPro" id="IPR011035">
    <property type="entry name" value="Ribosomal_bL25/Gln-tRNA_synth"/>
</dbReference>
<dbReference type="InterPro" id="IPR020056">
    <property type="entry name" value="Rbsml_bL25/Gln-tRNA_synth_N"/>
</dbReference>
<feature type="domain" description="Glutamyl/glutaminyl-tRNA synthetase class Ib anti-codon binding" evidence="13">
    <location>
        <begin position="460"/>
        <end position="540"/>
    </location>
</feature>
<dbReference type="InterPro" id="IPR000924">
    <property type="entry name" value="Glu/Gln-tRNA-synth"/>
</dbReference>
<dbReference type="SUPFAM" id="SSF52374">
    <property type="entry name" value="Nucleotidylyl transferase"/>
    <property type="match status" value="1"/>
</dbReference>
<dbReference type="RefSeq" id="WP_232038017.1">
    <property type="nucleotide sequence ID" value="NZ_LR216287.1"/>
</dbReference>
<feature type="region of interest" description="Disordered" evidence="11">
    <location>
        <begin position="92"/>
        <end position="127"/>
    </location>
</feature>
<keyword evidence="8 10" id="KW-0030">Aminoacyl-tRNA synthetase</keyword>
<dbReference type="FunFam" id="3.40.50.620:FF:000037">
    <property type="entry name" value="Glutamine--tRNA ligase cytoplasmic"/>
    <property type="match status" value="1"/>
</dbReference>
<comment type="subcellular location">
    <subcellularLocation>
        <location evidence="1 10">Cytoplasm</location>
    </subcellularLocation>
</comment>
<keyword evidence="6 10" id="KW-0067">ATP-binding</keyword>
<dbReference type="PANTHER" id="PTHR43097:SF5">
    <property type="entry name" value="GLUTAMATE--TRNA LIGASE"/>
    <property type="match status" value="1"/>
</dbReference>
<dbReference type="EMBL" id="LR216287">
    <property type="protein sequence ID" value="VFJ15247.1"/>
    <property type="molecule type" value="Genomic_DNA"/>
</dbReference>
<dbReference type="SUPFAM" id="SSF50715">
    <property type="entry name" value="Ribosomal protein L25-like"/>
    <property type="match status" value="1"/>
</dbReference>
<dbReference type="Gene3D" id="2.40.240.10">
    <property type="entry name" value="Ribosomal Protein L25, Chain P"/>
    <property type="match status" value="1"/>
</dbReference>
<reference evidence="15 16" key="1">
    <citation type="submission" date="2019-02" db="EMBL/GenBank/DDBJ databases">
        <authorList>
            <person name="Lehtovirta-Morley E L."/>
        </authorList>
    </citation>
    <scope>NUCLEOTIDE SEQUENCE [LARGE SCALE GENOMIC DNA]</scope>
    <source>
        <strain evidence="15">NFRAN1</strain>
    </source>
</reference>
<evidence type="ECO:0000256" key="2">
    <source>
        <dbReference type="ARBA" id="ARBA00008927"/>
    </source>
</evidence>
<evidence type="ECO:0000256" key="8">
    <source>
        <dbReference type="ARBA" id="ARBA00023146"/>
    </source>
</evidence>
<evidence type="ECO:0000313" key="16">
    <source>
        <dbReference type="Proteomes" id="UP000294299"/>
    </source>
</evidence>
<gene>
    <name evidence="10 15" type="primary">gltX</name>
    <name evidence="15" type="ORF">NFRAN_2924</name>
</gene>
<dbReference type="GO" id="GO:0005829">
    <property type="term" value="C:cytosol"/>
    <property type="evidence" value="ECO:0007669"/>
    <property type="project" value="TreeGrafter"/>
</dbReference>
<evidence type="ECO:0000256" key="9">
    <source>
        <dbReference type="ARBA" id="ARBA00048351"/>
    </source>
</evidence>
<dbReference type="GO" id="GO:0006424">
    <property type="term" value="P:glutamyl-tRNA aminoacylation"/>
    <property type="evidence" value="ECO:0007669"/>
    <property type="project" value="UniProtKB-UniRule"/>
</dbReference>
<evidence type="ECO:0000259" key="14">
    <source>
        <dbReference type="Pfam" id="PF20974"/>
    </source>
</evidence>
<keyword evidence="5 10" id="KW-0547">Nucleotide-binding</keyword>
<dbReference type="EC" id="6.1.1.17" evidence="10"/>
<dbReference type="GeneID" id="39422034"/>
<dbReference type="Proteomes" id="UP000294299">
    <property type="component" value="Chromosome NFRAN"/>
</dbReference>
<evidence type="ECO:0000313" key="15">
    <source>
        <dbReference type="EMBL" id="VFJ15247.1"/>
    </source>
</evidence>
<dbReference type="KEGG" id="nfn:NFRAN_2924"/>
<dbReference type="InterPro" id="IPR020058">
    <property type="entry name" value="Glu/Gln-tRNA-synth_Ib_cat-dom"/>
</dbReference>
<evidence type="ECO:0000256" key="10">
    <source>
        <dbReference type="HAMAP-Rule" id="MF_02076"/>
    </source>
</evidence>
<dbReference type="GO" id="GO:0004818">
    <property type="term" value="F:glutamate-tRNA ligase activity"/>
    <property type="evidence" value="ECO:0007669"/>
    <property type="project" value="UniProtKB-UniRule"/>
</dbReference>
<feature type="domain" description="tRNA synthetases class I (E and Q) anti-codon binding" evidence="14">
    <location>
        <begin position="565"/>
        <end position="627"/>
    </location>
</feature>
<comment type="similarity">
    <text evidence="2 10">Belongs to the class-I aminoacyl-tRNA synthetase family. Glutamate--tRNA ligase type 2 subfamily.</text>
</comment>
<dbReference type="Pfam" id="PF03950">
    <property type="entry name" value="tRNA-synt_1c_C"/>
    <property type="match status" value="1"/>
</dbReference>
<feature type="domain" description="Glutamyl/glutaminyl-tRNA synthetase class Ib catalytic" evidence="12">
    <location>
        <begin position="141"/>
        <end position="457"/>
    </location>
</feature>
<evidence type="ECO:0000256" key="4">
    <source>
        <dbReference type="ARBA" id="ARBA00022598"/>
    </source>
</evidence>
<keyword evidence="3 10" id="KW-0963">Cytoplasm</keyword>
<evidence type="ECO:0000259" key="12">
    <source>
        <dbReference type="Pfam" id="PF00749"/>
    </source>
</evidence>
<protein>
    <recommendedName>
        <fullName evidence="10">Glutamate--tRNA ligase</fullName>
        <ecNumber evidence="10">6.1.1.17</ecNumber>
    </recommendedName>
    <alternativeName>
        <fullName evidence="10">Glutamyl-tRNA synthetase</fullName>
        <shortName evidence="10">GluRS</shortName>
    </alternativeName>
</protein>
<dbReference type="InterPro" id="IPR001412">
    <property type="entry name" value="aa-tRNA-synth_I_CS"/>
</dbReference>
<keyword evidence="16" id="KW-1185">Reference proteome</keyword>
<comment type="catalytic activity">
    <reaction evidence="9 10">
        <text>tRNA(Glu) + L-glutamate + ATP = L-glutamyl-tRNA(Glu) + AMP + diphosphate</text>
        <dbReference type="Rhea" id="RHEA:23540"/>
        <dbReference type="Rhea" id="RHEA-COMP:9663"/>
        <dbReference type="Rhea" id="RHEA-COMP:9680"/>
        <dbReference type="ChEBI" id="CHEBI:29985"/>
        <dbReference type="ChEBI" id="CHEBI:30616"/>
        <dbReference type="ChEBI" id="CHEBI:33019"/>
        <dbReference type="ChEBI" id="CHEBI:78442"/>
        <dbReference type="ChEBI" id="CHEBI:78520"/>
        <dbReference type="ChEBI" id="CHEBI:456215"/>
        <dbReference type="EC" id="6.1.1.17"/>
    </reaction>
</comment>
<dbReference type="InterPro" id="IPR020059">
    <property type="entry name" value="Glu/Gln-tRNA-synth_Ib_codon-bd"/>
</dbReference>
<evidence type="ECO:0000256" key="3">
    <source>
        <dbReference type="ARBA" id="ARBA00022490"/>
    </source>
</evidence>
<dbReference type="Gene3D" id="2.40.240.100">
    <property type="match status" value="1"/>
</dbReference>
<feature type="short sequence motif" description="'HIGH' region" evidence="10">
    <location>
        <begin position="148"/>
        <end position="158"/>
    </location>
</feature>
<evidence type="ECO:0000256" key="7">
    <source>
        <dbReference type="ARBA" id="ARBA00022917"/>
    </source>
</evidence>
<dbReference type="InterPro" id="IPR049437">
    <property type="entry name" value="tRNA-synt_1c_C2"/>
</dbReference>
<dbReference type="GO" id="GO:0005524">
    <property type="term" value="F:ATP binding"/>
    <property type="evidence" value="ECO:0007669"/>
    <property type="project" value="UniProtKB-UniRule"/>
</dbReference>
<keyword evidence="4 10" id="KW-0436">Ligase</keyword>